<gene>
    <name evidence="1" type="ORF">LP52_03435</name>
</gene>
<protein>
    <submittedName>
        <fullName evidence="1">Uncharacterized protein</fullName>
    </submittedName>
</protein>
<dbReference type="RefSeq" id="WP_040270674.1">
    <property type="nucleotide sequence ID" value="NZ_JROO01000006.1"/>
</dbReference>
<name>A0A0C2JT64_9ACTN</name>
<dbReference type="OrthoDB" id="3722616at2"/>
<dbReference type="Proteomes" id="UP000031675">
    <property type="component" value="Unassembled WGS sequence"/>
</dbReference>
<evidence type="ECO:0000313" key="2">
    <source>
        <dbReference type="Proteomes" id="UP000031675"/>
    </source>
</evidence>
<keyword evidence="2" id="KW-1185">Reference proteome</keyword>
<comment type="caution">
    <text evidence="1">The sequence shown here is derived from an EMBL/GenBank/DDBJ whole genome shotgun (WGS) entry which is preliminary data.</text>
</comment>
<dbReference type="AlphaFoldDB" id="A0A0C2JT64"/>
<proteinExistence type="predicted"/>
<sequence length="79" mass="8573">MPTAGPGASGRAFRLSEHDLRARPISHHRHESIDAHPTIGVAVLAVTGFVEDATGSSITRFVRIAMRYRTARRRAGPTP</sequence>
<dbReference type="EMBL" id="JROO01000006">
    <property type="protein sequence ID" value="KII00013.1"/>
    <property type="molecule type" value="Genomic_DNA"/>
</dbReference>
<dbReference type="STRING" id="183763.LP52_03435"/>
<accession>A0A0C2JT64</accession>
<evidence type="ECO:0000313" key="1">
    <source>
        <dbReference type="EMBL" id="KII00013.1"/>
    </source>
</evidence>
<reference evidence="2" key="1">
    <citation type="journal article" date="2015" name="Chem. Biol.">
        <title>Structure, bioactivity, and resistance mechanism of streptomonomicin, an unusual lasso Peptide from an understudied halophilic actinomycete.</title>
        <authorList>
            <person name="Metelev M."/>
            <person name="Tietz J.I."/>
            <person name="Melby J.O."/>
            <person name="Blair P.M."/>
            <person name="Zhu L."/>
            <person name="Livnat I."/>
            <person name="Severinov K."/>
            <person name="Mitchell D.A."/>
        </authorList>
    </citation>
    <scope>NUCLEOTIDE SEQUENCE [LARGE SCALE GENOMIC DNA]</scope>
    <source>
        <strain evidence="2">YIM 90003</strain>
    </source>
</reference>
<organism evidence="1 2">
    <name type="scientific">Streptomonospora alba</name>
    <dbReference type="NCBI Taxonomy" id="183763"/>
    <lineage>
        <taxon>Bacteria</taxon>
        <taxon>Bacillati</taxon>
        <taxon>Actinomycetota</taxon>
        <taxon>Actinomycetes</taxon>
        <taxon>Streptosporangiales</taxon>
        <taxon>Nocardiopsidaceae</taxon>
        <taxon>Streptomonospora</taxon>
    </lineage>
</organism>